<evidence type="ECO:0000313" key="3">
    <source>
        <dbReference type="Proteomes" id="UP000789342"/>
    </source>
</evidence>
<reference evidence="2" key="1">
    <citation type="submission" date="2021-06" db="EMBL/GenBank/DDBJ databases">
        <authorList>
            <person name="Kallberg Y."/>
            <person name="Tangrot J."/>
            <person name="Rosling A."/>
        </authorList>
    </citation>
    <scope>NUCLEOTIDE SEQUENCE</scope>
    <source>
        <strain evidence="2">CL551</strain>
    </source>
</reference>
<feature type="compositionally biased region" description="Basic and acidic residues" evidence="1">
    <location>
        <begin position="92"/>
        <end position="112"/>
    </location>
</feature>
<accession>A0A9N9FZN7</accession>
<feature type="compositionally biased region" description="Polar residues" evidence="1">
    <location>
        <begin position="1"/>
        <end position="15"/>
    </location>
</feature>
<sequence length="206" mass="23743">MKDKNLNSPPSNNAPTEKKVRCERGSSQCLRCKNDKVECHFVKATKKRGPLKKSLCNNNDKLPENHLSNNRFSDFMKSIKDTEKVSNTTKDLQPREENRKFDASPKEEDKGGRTKNPCSNGTENQIFDMKNSSCSQGTEYQYTSLEIFDINENLIFDINAFDNNLSEISEFNSNHLVEKKDQFYDHFTTDDSSHDSINEVYSKMVF</sequence>
<feature type="region of interest" description="Disordered" evidence="1">
    <location>
        <begin position="1"/>
        <end position="24"/>
    </location>
</feature>
<dbReference type="GO" id="GO:0008270">
    <property type="term" value="F:zinc ion binding"/>
    <property type="evidence" value="ECO:0007669"/>
    <property type="project" value="InterPro"/>
</dbReference>
<protein>
    <submittedName>
        <fullName evidence="2">16621_t:CDS:1</fullName>
    </submittedName>
</protein>
<feature type="compositionally biased region" description="Polar residues" evidence="1">
    <location>
        <begin position="55"/>
        <end position="72"/>
    </location>
</feature>
<dbReference type="InterPro" id="IPR036864">
    <property type="entry name" value="Zn2-C6_fun-type_DNA-bd_sf"/>
</dbReference>
<evidence type="ECO:0000256" key="1">
    <source>
        <dbReference type="SAM" id="MobiDB-lite"/>
    </source>
</evidence>
<dbReference type="AlphaFoldDB" id="A0A9N9FZN7"/>
<evidence type="ECO:0000313" key="2">
    <source>
        <dbReference type="EMBL" id="CAG8571602.1"/>
    </source>
</evidence>
<proteinExistence type="predicted"/>
<name>A0A9N9FZN7_9GLOM</name>
<dbReference type="GO" id="GO:0000981">
    <property type="term" value="F:DNA-binding transcription factor activity, RNA polymerase II-specific"/>
    <property type="evidence" value="ECO:0007669"/>
    <property type="project" value="InterPro"/>
</dbReference>
<dbReference type="Gene3D" id="4.10.240.10">
    <property type="entry name" value="Zn(2)-C6 fungal-type DNA-binding domain"/>
    <property type="match status" value="1"/>
</dbReference>
<comment type="caution">
    <text evidence="2">The sequence shown here is derived from an EMBL/GenBank/DDBJ whole genome shotgun (WGS) entry which is preliminary data.</text>
</comment>
<organism evidence="2 3">
    <name type="scientific">Acaulospora morrowiae</name>
    <dbReference type="NCBI Taxonomy" id="94023"/>
    <lineage>
        <taxon>Eukaryota</taxon>
        <taxon>Fungi</taxon>
        <taxon>Fungi incertae sedis</taxon>
        <taxon>Mucoromycota</taxon>
        <taxon>Glomeromycotina</taxon>
        <taxon>Glomeromycetes</taxon>
        <taxon>Diversisporales</taxon>
        <taxon>Acaulosporaceae</taxon>
        <taxon>Acaulospora</taxon>
    </lineage>
</organism>
<dbReference type="Proteomes" id="UP000789342">
    <property type="component" value="Unassembled WGS sequence"/>
</dbReference>
<keyword evidence="3" id="KW-1185">Reference proteome</keyword>
<gene>
    <name evidence="2" type="ORF">AMORRO_LOCUS6498</name>
</gene>
<dbReference type="EMBL" id="CAJVPV010004343">
    <property type="protein sequence ID" value="CAG8571602.1"/>
    <property type="molecule type" value="Genomic_DNA"/>
</dbReference>
<feature type="region of interest" description="Disordered" evidence="1">
    <location>
        <begin position="52"/>
        <end position="123"/>
    </location>
</feature>